<feature type="compositionally biased region" description="Polar residues" evidence="1">
    <location>
        <begin position="80"/>
        <end position="106"/>
    </location>
</feature>
<dbReference type="Proteomes" id="UP000828390">
    <property type="component" value="Unassembled WGS sequence"/>
</dbReference>
<dbReference type="EMBL" id="JAIWYP010000011">
    <property type="protein sequence ID" value="KAH3736439.1"/>
    <property type="molecule type" value="Genomic_DNA"/>
</dbReference>
<reference evidence="2" key="1">
    <citation type="journal article" date="2019" name="bioRxiv">
        <title>The Genome of the Zebra Mussel, Dreissena polymorpha: A Resource for Invasive Species Research.</title>
        <authorList>
            <person name="McCartney M.A."/>
            <person name="Auch B."/>
            <person name="Kono T."/>
            <person name="Mallez S."/>
            <person name="Zhang Y."/>
            <person name="Obille A."/>
            <person name="Becker A."/>
            <person name="Abrahante J.E."/>
            <person name="Garbe J."/>
            <person name="Badalamenti J.P."/>
            <person name="Herman A."/>
            <person name="Mangelson H."/>
            <person name="Liachko I."/>
            <person name="Sullivan S."/>
            <person name="Sone E.D."/>
            <person name="Koren S."/>
            <person name="Silverstein K.A.T."/>
            <person name="Beckman K.B."/>
            <person name="Gohl D.M."/>
        </authorList>
    </citation>
    <scope>NUCLEOTIDE SEQUENCE</scope>
    <source>
        <strain evidence="2">Duluth1</strain>
        <tissue evidence="2">Whole animal</tissue>
    </source>
</reference>
<feature type="compositionally biased region" description="Polar residues" evidence="1">
    <location>
        <begin position="22"/>
        <end position="36"/>
    </location>
</feature>
<reference evidence="2" key="2">
    <citation type="submission" date="2020-11" db="EMBL/GenBank/DDBJ databases">
        <authorList>
            <person name="McCartney M.A."/>
            <person name="Auch B."/>
            <person name="Kono T."/>
            <person name="Mallez S."/>
            <person name="Becker A."/>
            <person name="Gohl D.M."/>
            <person name="Silverstein K.A.T."/>
            <person name="Koren S."/>
            <person name="Bechman K.B."/>
            <person name="Herman A."/>
            <person name="Abrahante J.E."/>
            <person name="Garbe J."/>
        </authorList>
    </citation>
    <scope>NUCLEOTIDE SEQUENCE</scope>
    <source>
        <strain evidence="2">Duluth1</strain>
        <tissue evidence="2">Whole animal</tissue>
    </source>
</reference>
<protein>
    <recommendedName>
        <fullName evidence="4">LITAF domain-containing protein</fullName>
    </recommendedName>
</protein>
<sequence>MANNENLLNDLDSCDDDNLGDPTTQTSSTAQDLQINDLDSSDEGEEIHVYQTTSTVFGLPLYSSCDQPNPKASAAPSTRCAPTSATFTGQANTDRPAHQTPSTSLPTPLVIPHPPLGILTYIQDLQEENAQIPENATCIMCNERIRRAVCLNTLQNDGKPCGGLFFCESPVCYNVTVYCPRCKRRMGKVCIIK</sequence>
<name>A0A9D4D1F6_DREPO</name>
<organism evidence="2 3">
    <name type="scientific">Dreissena polymorpha</name>
    <name type="common">Zebra mussel</name>
    <name type="synonym">Mytilus polymorpha</name>
    <dbReference type="NCBI Taxonomy" id="45954"/>
    <lineage>
        <taxon>Eukaryota</taxon>
        <taxon>Metazoa</taxon>
        <taxon>Spiralia</taxon>
        <taxon>Lophotrochozoa</taxon>
        <taxon>Mollusca</taxon>
        <taxon>Bivalvia</taxon>
        <taxon>Autobranchia</taxon>
        <taxon>Heteroconchia</taxon>
        <taxon>Euheterodonta</taxon>
        <taxon>Imparidentia</taxon>
        <taxon>Neoheterodontei</taxon>
        <taxon>Myida</taxon>
        <taxon>Dreissenoidea</taxon>
        <taxon>Dreissenidae</taxon>
        <taxon>Dreissena</taxon>
    </lineage>
</organism>
<evidence type="ECO:0000313" key="3">
    <source>
        <dbReference type="Proteomes" id="UP000828390"/>
    </source>
</evidence>
<feature type="region of interest" description="Disordered" evidence="1">
    <location>
        <begin position="67"/>
        <end position="109"/>
    </location>
</feature>
<evidence type="ECO:0000256" key="1">
    <source>
        <dbReference type="SAM" id="MobiDB-lite"/>
    </source>
</evidence>
<feature type="region of interest" description="Disordered" evidence="1">
    <location>
        <begin position="1"/>
        <end position="36"/>
    </location>
</feature>
<gene>
    <name evidence="2" type="ORF">DPMN_043002</name>
</gene>
<evidence type="ECO:0000313" key="2">
    <source>
        <dbReference type="EMBL" id="KAH3736439.1"/>
    </source>
</evidence>
<dbReference type="AlphaFoldDB" id="A0A9D4D1F6"/>
<comment type="caution">
    <text evidence="2">The sequence shown here is derived from an EMBL/GenBank/DDBJ whole genome shotgun (WGS) entry which is preliminary data.</text>
</comment>
<keyword evidence="3" id="KW-1185">Reference proteome</keyword>
<proteinExistence type="predicted"/>
<evidence type="ECO:0008006" key="4">
    <source>
        <dbReference type="Google" id="ProtNLM"/>
    </source>
</evidence>
<accession>A0A9D4D1F6</accession>
<feature type="compositionally biased region" description="Low complexity" evidence="1">
    <location>
        <begin position="1"/>
        <end position="11"/>
    </location>
</feature>